<gene>
    <name evidence="1" type="ORF">GALL_148830</name>
</gene>
<proteinExistence type="predicted"/>
<dbReference type="EMBL" id="MLJW01000069">
    <property type="protein sequence ID" value="OIR03105.1"/>
    <property type="molecule type" value="Genomic_DNA"/>
</dbReference>
<evidence type="ECO:0000313" key="1">
    <source>
        <dbReference type="EMBL" id="OIR03105.1"/>
    </source>
</evidence>
<name>A0A1J5S3V3_9ZZZZ</name>
<protein>
    <submittedName>
        <fullName evidence="1">Uncharacterized protein</fullName>
    </submittedName>
</protein>
<comment type="caution">
    <text evidence="1">The sequence shown here is derived from an EMBL/GenBank/DDBJ whole genome shotgun (WGS) entry which is preliminary data.</text>
</comment>
<dbReference type="AlphaFoldDB" id="A0A1J5S3V3"/>
<sequence length="40" mass="4599">MNECIDYKKMAPDGYKAMRVIEAYVRRSGLEHGLLELGKL</sequence>
<organism evidence="1">
    <name type="scientific">mine drainage metagenome</name>
    <dbReference type="NCBI Taxonomy" id="410659"/>
    <lineage>
        <taxon>unclassified sequences</taxon>
        <taxon>metagenomes</taxon>
        <taxon>ecological metagenomes</taxon>
    </lineage>
</organism>
<accession>A0A1J5S3V3</accession>
<reference evidence="1" key="1">
    <citation type="submission" date="2016-10" db="EMBL/GenBank/DDBJ databases">
        <title>Sequence of Gallionella enrichment culture.</title>
        <authorList>
            <person name="Poehlein A."/>
            <person name="Muehling M."/>
            <person name="Daniel R."/>
        </authorList>
    </citation>
    <scope>NUCLEOTIDE SEQUENCE</scope>
</reference>